<accession>A0ACD1A9M9</accession>
<evidence type="ECO:0000313" key="2">
    <source>
        <dbReference type="Proteomes" id="UP000594014"/>
    </source>
</evidence>
<organism evidence="1 2">
    <name type="scientific">Anoxybacterium hadale</name>
    <dbReference type="NCBI Taxonomy" id="3408580"/>
    <lineage>
        <taxon>Bacteria</taxon>
        <taxon>Bacillati</taxon>
        <taxon>Bacillota</taxon>
        <taxon>Clostridia</taxon>
        <taxon>Peptostreptococcales</taxon>
        <taxon>Anaerovoracaceae</taxon>
        <taxon>Anoxybacterium</taxon>
    </lineage>
</organism>
<keyword evidence="2" id="KW-1185">Reference proteome</keyword>
<gene>
    <name evidence="1" type="ORF">FRZ06_07090</name>
</gene>
<name>A0ACD1A9M9_9FIRM</name>
<protein>
    <submittedName>
        <fullName evidence="1">NifU family protein</fullName>
    </submittedName>
</protein>
<dbReference type="Proteomes" id="UP000594014">
    <property type="component" value="Chromosome"/>
</dbReference>
<reference evidence="1" key="1">
    <citation type="submission" date="2019-08" db="EMBL/GenBank/DDBJ databases">
        <title>Genome sequence of Clostridiales bacterium MT110.</title>
        <authorList>
            <person name="Cao J."/>
        </authorList>
    </citation>
    <scope>NUCLEOTIDE SEQUENCE</scope>
    <source>
        <strain evidence="1">MT110</strain>
    </source>
</reference>
<evidence type="ECO:0000313" key="1">
    <source>
        <dbReference type="EMBL" id="QOX63124.1"/>
    </source>
</evidence>
<sequence length="91" mass="9984">MEDRIKEVLKEKVDPLLANHFGGVILTAFEGGIAYVRLTGSCSTCPSAQYTIEDVVKGIVMDEIPEVTDVVLDTSVSQDLLDMAKKLLKRD</sequence>
<proteinExistence type="predicted"/>
<dbReference type="EMBL" id="CP042469">
    <property type="protein sequence ID" value="QOX63124.1"/>
    <property type="molecule type" value="Genomic_DNA"/>
</dbReference>